<keyword evidence="2" id="KW-1185">Reference proteome</keyword>
<gene>
    <name evidence="1" type="ORF">KIN20_021723</name>
</gene>
<dbReference type="AlphaFoldDB" id="A0AAD5QWC6"/>
<accession>A0AAD5QWC6</accession>
<dbReference type="Proteomes" id="UP001196413">
    <property type="component" value="Unassembled WGS sequence"/>
</dbReference>
<evidence type="ECO:0000313" key="2">
    <source>
        <dbReference type="Proteomes" id="UP001196413"/>
    </source>
</evidence>
<evidence type="ECO:0000313" key="1">
    <source>
        <dbReference type="EMBL" id="KAJ1362231.1"/>
    </source>
</evidence>
<proteinExistence type="predicted"/>
<reference evidence="1" key="1">
    <citation type="submission" date="2021-06" db="EMBL/GenBank/DDBJ databases">
        <title>Parelaphostrongylus tenuis whole genome reference sequence.</title>
        <authorList>
            <person name="Garwood T.J."/>
            <person name="Larsen P.A."/>
            <person name="Fountain-Jones N.M."/>
            <person name="Garbe J.R."/>
            <person name="Macchietto M.G."/>
            <person name="Kania S.A."/>
            <person name="Gerhold R.W."/>
            <person name="Richards J.E."/>
            <person name="Wolf T.M."/>
        </authorList>
    </citation>
    <scope>NUCLEOTIDE SEQUENCE</scope>
    <source>
        <strain evidence="1">MNPRO001-30</strain>
        <tissue evidence="1">Meninges</tissue>
    </source>
</reference>
<comment type="caution">
    <text evidence="1">The sequence shown here is derived from an EMBL/GenBank/DDBJ whole genome shotgun (WGS) entry which is preliminary data.</text>
</comment>
<name>A0AAD5QWC6_PARTN</name>
<sequence>MFVHQIQQLRKSPTTKSASQICWKLRCQTRNGYNGEYTMGYPEWENKTRTETDLQNSCPRHVSSMAFHFLGRKKTIDGHGSLLMARTTYAEIDHILASKNWCLFDTSAVASSIWDHRLICACGDQIQLWAKKVAPSLLENKQVAYDENVCNRNHSPCEWLTKVDLPETTAAFLKT</sequence>
<organism evidence="1 2">
    <name type="scientific">Parelaphostrongylus tenuis</name>
    <name type="common">Meningeal worm</name>
    <dbReference type="NCBI Taxonomy" id="148309"/>
    <lineage>
        <taxon>Eukaryota</taxon>
        <taxon>Metazoa</taxon>
        <taxon>Ecdysozoa</taxon>
        <taxon>Nematoda</taxon>
        <taxon>Chromadorea</taxon>
        <taxon>Rhabditida</taxon>
        <taxon>Rhabditina</taxon>
        <taxon>Rhabditomorpha</taxon>
        <taxon>Strongyloidea</taxon>
        <taxon>Metastrongylidae</taxon>
        <taxon>Parelaphostrongylus</taxon>
    </lineage>
</organism>
<protein>
    <submittedName>
        <fullName evidence="1">Uncharacterized protein</fullName>
    </submittedName>
</protein>
<dbReference type="EMBL" id="JAHQIW010004399">
    <property type="protein sequence ID" value="KAJ1362231.1"/>
    <property type="molecule type" value="Genomic_DNA"/>
</dbReference>